<dbReference type="OrthoDB" id="9816036at2"/>
<evidence type="ECO:0000259" key="1">
    <source>
        <dbReference type="SMART" id="SM00901"/>
    </source>
</evidence>
<dbReference type="SMART" id="SM00901">
    <property type="entry name" value="FRG"/>
    <property type="match status" value="1"/>
</dbReference>
<dbReference type="InterPro" id="IPR014966">
    <property type="entry name" value="FRG-dom"/>
</dbReference>
<dbReference type="EMBL" id="QVEV01000073">
    <property type="protein sequence ID" value="RGC08690.1"/>
    <property type="molecule type" value="Genomic_DNA"/>
</dbReference>
<feature type="domain" description="FRG" evidence="1">
    <location>
        <begin position="29"/>
        <end position="126"/>
    </location>
</feature>
<proteinExistence type="predicted"/>
<dbReference type="RefSeq" id="WP_117445002.1">
    <property type="nucleotide sequence ID" value="NZ_JAJFEN010000087.1"/>
</dbReference>
<comment type="caution">
    <text evidence="2">The sequence shown here is derived from an EMBL/GenBank/DDBJ whole genome shotgun (WGS) entry which is preliminary data.</text>
</comment>
<organism evidence="2 3">
    <name type="scientific">Clostridium innocuum</name>
    <dbReference type="NCBI Taxonomy" id="1522"/>
    <lineage>
        <taxon>Bacteria</taxon>
        <taxon>Bacillati</taxon>
        <taxon>Bacillota</taxon>
        <taxon>Clostridia</taxon>
        <taxon>Eubacteriales</taxon>
        <taxon>Clostridiaceae</taxon>
        <taxon>Clostridium</taxon>
    </lineage>
</organism>
<name>A0A3E2VDK1_CLOIN</name>
<reference evidence="2 3" key="1">
    <citation type="submission" date="2018-08" db="EMBL/GenBank/DDBJ databases">
        <title>A genome reference for cultivated species of the human gut microbiota.</title>
        <authorList>
            <person name="Zou Y."/>
            <person name="Xue W."/>
            <person name="Luo G."/>
        </authorList>
    </citation>
    <scope>NUCLEOTIDE SEQUENCE [LARGE SCALE GENOMIC DNA]</scope>
    <source>
        <strain evidence="2 3">OF01-2LB</strain>
    </source>
</reference>
<protein>
    <submittedName>
        <fullName evidence="2">FRG domain-containing protein</fullName>
    </submittedName>
</protein>
<gene>
    <name evidence="2" type="ORF">DXA38_21845</name>
</gene>
<dbReference type="Pfam" id="PF08867">
    <property type="entry name" value="FRG"/>
    <property type="match status" value="1"/>
</dbReference>
<accession>A0A3E2VDK1</accession>
<evidence type="ECO:0000313" key="2">
    <source>
        <dbReference type="EMBL" id="RGC08690.1"/>
    </source>
</evidence>
<evidence type="ECO:0000313" key="3">
    <source>
        <dbReference type="Proteomes" id="UP000260025"/>
    </source>
</evidence>
<dbReference type="AlphaFoldDB" id="A0A3E2VDK1"/>
<dbReference type="Proteomes" id="UP000260025">
    <property type="component" value="Unassembled WGS sequence"/>
</dbReference>
<sequence>MNKNIINYLNVIFEATQEMRNLYACKQYTNPLIAFRGEPKDYGDTKLMPSIFRDATLVAKEKHLFELICDYELIDYRKRNIDKAIETQHYVSISRMLDITFNSAVALYFACLYDHISDAKTDGYIYIFCFPEYYSPHSNYIEDFYDDVLNSKSTKSYFKNFKVFSHSYSNDRIKAQSGGFIFFPGEVFSPINDVYYRRIRIAASDKDELKNELELMFHINFVSNFRLSA</sequence>